<keyword evidence="1" id="KW-0472">Membrane</keyword>
<dbReference type="EMBL" id="JAQOMS010000002">
    <property type="protein sequence ID" value="MDC2889119.1"/>
    <property type="molecule type" value="Genomic_DNA"/>
</dbReference>
<name>A0ABT5FDI3_9GAMM</name>
<keyword evidence="1" id="KW-1133">Transmembrane helix</keyword>
<organism evidence="2 3">
    <name type="scientific">Psychrosphaera algicola</name>
    <dbReference type="NCBI Taxonomy" id="3023714"/>
    <lineage>
        <taxon>Bacteria</taxon>
        <taxon>Pseudomonadati</taxon>
        <taxon>Pseudomonadota</taxon>
        <taxon>Gammaproteobacteria</taxon>
        <taxon>Alteromonadales</taxon>
        <taxon>Pseudoalteromonadaceae</taxon>
        <taxon>Psychrosphaera</taxon>
    </lineage>
</organism>
<reference evidence="2 3" key="1">
    <citation type="submission" date="2023-01" db="EMBL/GenBank/DDBJ databases">
        <title>Psychrosphaera sp. nov., isolated from marine algae.</title>
        <authorList>
            <person name="Bayburt H."/>
            <person name="Choi B.J."/>
            <person name="Kim J.M."/>
            <person name="Choi D.G."/>
            <person name="Jeon C.O."/>
        </authorList>
    </citation>
    <scope>NUCLEOTIDE SEQUENCE [LARGE SCALE GENOMIC DNA]</scope>
    <source>
        <strain evidence="2 3">G1-22</strain>
    </source>
</reference>
<feature type="transmembrane region" description="Helical" evidence="1">
    <location>
        <begin position="12"/>
        <end position="33"/>
    </location>
</feature>
<evidence type="ECO:0000256" key="1">
    <source>
        <dbReference type="SAM" id="Phobius"/>
    </source>
</evidence>
<dbReference type="Proteomes" id="UP001528411">
    <property type="component" value="Unassembled WGS sequence"/>
</dbReference>
<keyword evidence="3" id="KW-1185">Reference proteome</keyword>
<comment type="caution">
    <text evidence="2">The sequence shown here is derived from an EMBL/GenBank/DDBJ whole genome shotgun (WGS) entry which is preliminary data.</text>
</comment>
<evidence type="ECO:0000313" key="2">
    <source>
        <dbReference type="EMBL" id="MDC2889119.1"/>
    </source>
</evidence>
<dbReference type="RefSeq" id="WP_272180621.1">
    <property type="nucleotide sequence ID" value="NZ_JAQOMS010000002.1"/>
</dbReference>
<protein>
    <submittedName>
        <fullName evidence="2">Uncharacterized protein</fullName>
    </submittedName>
</protein>
<evidence type="ECO:0000313" key="3">
    <source>
        <dbReference type="Proteomes" id="UP001528411"/>
    </source>
</evidence>
<gene>
    <name evidence="2" type="ORF">PN838_10540</name>
</gene>
<proteinExistence type="predicted"/>
<sequence>MHNKKQDWKIILLGLFLVVALGWLSWIIISFFIESLIKADAKISAAVIGGCLLYWLV</sequence>
<accession>A0ABT5FDI3</accession>
<keyword evidence="1" id="KW-0812">Transmembrane</keyword>